<dbReference type="OMA" id="GINCDEG"/>
<dbReference type="Ensembl" id="ENSACIT00000011169.1">
    <property type="protein sequence ID" value="ENSACIP00000010852.1"/>
    <property type="gene ID" value="ENSACIG00000008497.1"/>
</dbReference>
<protein>
    <submittedName>
        <fullName evidence="4">Uncharacterized protein</fullName>
    </submittedName>
</protein>
<reference evidence="4" key="2">
    <citation type="submission" date="2025-09" db="UniProtKB">
        <authorList>
            <consortium name="Ensembl"/>
        </authorList>
    </citation>
    <scope>IDENTIFICATION</scope>
</reference>
<accession>A0A3Q0RKL0</accession>
<evidence type="ECO:0000256" key="1">
    <source>
        <dbReference type="ARBA" id="ARBA00009995"/>
    </source>
</evidence>
<evidence type="ECO:0000313" key="5">
    <source>
        <dbReference type="Proteomes" id="UP000261340"/>
    </source>
</evidence>
<reference evidence="4" key="1">
    <citation type="submission" date="2025-08" db="UniProtKB">
        <authorList>
            <consortium name="Ensembl"/>
        </authorList>
    </citation>
    <scope>IDENTIFICATION</scope>
</reference>
<keyword evidence="2" id="KW-0328">Glycosyltransferase</keyword>
<dbReference type="InterPro" id="IPR002213">
    <property type="entry name" value="UDP_glucos_trans"/>
</dbReference>
<dbReference type="PANTHER" id="PTHR48043">
    <property type="entry name" value="EG:EG0003.4 PROTEIN-RELATED"/>
    <property type="match status" value="1"/>
</dbReference>
<organism evidence="4 5">
    <name type="scientific">Amphilophus citrinellus</name>
    <name type="common">Midas cichlid</name>
    <name type="synonym">Cichlasoma citrinellum</name>
    <dbReference type="NCBI Taxonomy" id="61819"/>
    <lineage>
        <taxon>Eukaryota</taxon>
        <taxon>Metazoa</taxon>
        <taxon>Chordata</taxon>
        <taxon>Craniata</taxon>
        <taxon>Vertebrata</taxon>
        <taxon>Euteleostomi</taxon>
        <taxon>Actinopterygii</taxon>
        <taxon>Neopterygii</taxon>
        <taxon>Teleostei</taxon>
        <taxon>Neoteleostei</taxon>
        <taxon>Acanthomorphata</taxon>
        <taxon>Ovalentaria</taxon>
        <taxon>Cichlomorphae</taxon>
        <taxon>Cichliformes</taxon>
        <taxon>Cichlidae</taxon>
        <taxon>New World cichlids</taxon>
        <taxon>Cichlasomatinae</taxon>
        <taxon>Heroini</taxon>
        <taxon>Amphilophus</taxon>
    </lineage>
</organism>
<keyword evidence="5" id="KW-1185">Reference proteome</keyword>
<sequence length="164" mass="18512">MAILKDATFDAVLQDPMAMCGDLVAEVLGVPLILSLRFSIGSVMERHCGHAPSPPSYVPLTPLPYSDRMTFTERLINMVTLRNQSNQTQTFILKSYSLFLVWTGSASSVCETLGKADVWLIRTFWDIETPRPIPPNFKYVGGLHCKPANQLPEVYKTLRWFVYL</sequence>
<dbReference type="InterPro" id="IPR050271">
    <property type="entry name" value="UDP-glycosyltransferase"/>
</dbReference>
<comment type="similarity">
    <text evidence="1">Belongs to the UDP-glycosyltransferase family.</text>
</comment>
<dbReference type="PANTHER" id="PTHR48043:SF162">
    <property type="entry name" value="UDP GLUCURONOSYLTRANSFERASE 2 FAMILY, POLYPEPTIDE A1 PRECURSOR-RELATED"/>
    <property type="match status" value="1"/>
</dbReference>
<proteinExistence type="inferred from homology"/>
<evidence type="ECO:0000313" key="4">
    <source>
        <dbReference type="Ensembl" id="ENSACIP00000010852.1"/>
    </source>
</evidence>
<name>A0A3Q0RKL0_AMPCI</name>
<dbReference type="STRING" id="61819.ENSACIP00000010852"/>
<dbReference type="Pfam" id="PF00201">
    <property type="entry name" value="UDPGT"/>
    <property type="match status" value="1"/>
</dbReference>
<dbReference type="AlphaFoldDB" id="A0A3Q0RKL0"/>
<dbReference type="Proteomes" id="UP000261340">
    <property type="component" value="Unplaced"/>
</dbReference>
<dbReference type="GO" id="GO:0015020">
    <property type="term" value="F:glucuronosyltransferase activity"/>
    <property type="evidence" value="ECO:0007669"/>
    <property type="project" value="TreeGrafter"/>
</dbReference>
<dbReference type="SUPFAM" id="SSF53756">
    <property type="entry name" value="UDP-Glycosyltransferase/glycogen phosphorylase"/>
    <property type="match status" value="1"/>
</dbReference>
<evidence type="ECO:0000256" key="3">
    <source>
        <dbReference type="ARBA" id="ARBA00022679"/>
    </source>
</evidence>
<keyword evidence="3" id="KW-0808">Transferase</keyword>
<dbReference type="GeneTree" id="ENSGT00940000153212"/>
<evidence type="ECO:0000256" key="2">
    <source>
        <dbReference type="ARBA" id="ARBA00022676"/>
    </source>
</evidence>
<dbReference type="Gene3D" id="3.40.50.2000">
    <property type="entry name" value="Glycogen Phosphorylase B"/>
    <property type="match status" value="1"/>
</dbReference>